<comment type="caution">
    <text evidence="10">The sequence shown here is derived from an EMBL/GenBank/DDBJ whole genome shotgun (WGS) entry which is preliminary data.</text>
</comment>
<comment type="similarity">
    <text evidence="8">Belongs to the TRAFAC class translation factor GTPase superfamily. Classic translation factor GTPase family. EF-Tu/EF-1A subfamily.</text>
</comment>
<keyword evidence="4 8" id="KW-0460">Magnesium</keyword>
<dbReference type="CDD" id="cd03697">
    <property type="entry name" value="EFTU_II"/>
    <property type="match status" value="1"/>
</dbReference>
<dbReference type="InterPro" id="IPR005225">
    <property type="entry name" value="Small_GTP-bd"/>
</dbReference>
<dbReference type="CDD" id="cd01884">
    <property type="entry name" value="EF_Tu"/>
    <property type="match status" value="1"/>
</dbReference>
<proteinExistence type="inferred from homology"/>
<dbReference type="InterPro" id="IPR041709">
    <property type="entry name" value="EF-Tu_GTP-bd"/>
</dbReference>
<feature type="binding site" evidence="8">
    <location>
        <position position="26"/>
    </location>
    <ligand>
        <name>Mg(2+)</name>
        <dbReference type="ChEBI" id="CHEBI:18420"/>
    </ligand>
</feature>
<dbReference type="PANTHER" id="PTHR43721:SF22">
    <property type="entry name" value="ELONGATION FACTOR TU, MITOCHONDRIAL"/>
    <property type="match status" value="1"/>
</dbReference>
<dbReference type="Proteomes" id="UP001595816">
    <property type="component" value="Unassembled WGS sequence"/>
</dbReference>
<dbReference type="InterPro" id="IPR004161">
    <property type="entry name" value="EFTu-like_2"/>
</dbReference>
<dbReference type="NCBIfam" id="NF000766">
    <property type="entry name" value="PRK00049.1"/>
    <property type="match status" value="1"/>
</dbReference>
<dbReference type="InterPro" id="IPR009000">
    <property type="entry name" value="Transl_B-barrel_sf"/>
</dbReference>
<dbReference type="EC" id="3.6.5.3" evidence="8"/>
<protein>
    <recommendedName>
        <fullName evidence="7 8">Elongation factor Tu</fullName>
        <shortName evidence="8">EF-Tu</shortName>
        <ecNumber evidence="8">3.6.5.3</ecNumber>
    </recommendedName>
</protein>
<dbReference type="InterPro" id="IPR027417">
    <property type="entry name" value="P-loop_NTPase"/>
</dbReference>
<dbReference type="PRINTS" id="PR00315">
    <property type="entry name" value="ELONGATNFCT"/>
</dbReference>
<evidence type="ECO:0000313" key="11">
    <source>
        <dbReference type="Proteomes" id="UP001595816"/>
    </source>
</evidence>
<dbReference type="NCBIfam" id="NF009372">
    <property type="entry name" value="PRK12735.1"/>
    <property type="match status" value="1"/>
</dbReference>
<feature type="domain" description="Tr-type G" evidence="9">
    <location>
        <begin position="10"/>
        <end position="206"/>
    </location>
</feature>
<dbReference type="NCBIfam" id="TIGR00231">
    <property type="entry name" value="small_GTP"/>
    <property type="match status" value="1"/>
</dbReference>
<name>A0ABV8LK86_9ACTN</name>
<feature type="binding site" evidence="8">
    <location>
        <begin position="83"/>
        <end position="87"/>
    </location>
    <ligand>
        <name>GTP</name>
        <dbReference type="ChEBI" id="CHEBI:37565"/>
    </ligand>
</feature>
<keyword evidence="1 8" id="KW-0547">Nucleotide-binding</keyword>
<keyword evidence="11" id="KW-1185">Reference proteome</keyword>
<evidence type="ECO:0000313" key="10">
    <source>
        <dbReference type="EMBL" id="MFC4130214.1"/>
    </source>
</evidence>
<keyword evidence="3 8" id="KW-0378">Hydrolase</keyword>
<dbReference type="InterPro" id="IPR009001">
    <property type="entry name" value="Transl_elong_EF1A/Init_IF2_C"/>
</dbReference>
<dbReference type="EMBL" id="JBHSAY010000005">
    <property type="protein sequence ID" value="MFC4130214.1"/>
    <property type="molecule type" value="Genomic_DNA"/>
</dbReference>
<comment type="catalytic activity">
    <reaction evidence="8">
        <text>GTP + H2O = GDP + phosphate + H(+)</text>
        <dbReference type="Rhea" id="RHEA:19669"/>
        <dbReference type="ChEBI" id="CHEBI:15377"/>
        <dbReference type="ChEBI" id="CHEBI:15378"/>
        <dbReference type="ChEBI" id="CHEBI:37565"/>
        <dbReference type="ChEBI" id="CHEBI:43474"/>
        <dbReference type="ChEBI" id="CHEBI:58189"/>
        <dbReference type="EC" id="3.6.5.3"/>
    </reaction>
</comment>
<feature type="binding site" evidence="8">
    <location>
        <begin position="138"/>
        <end position="141"/>
    </location>
    <ligand>
        <name>GTP</name>
        <dbReference type="ChEBI" id="CHEBI:37565"/>
    </ligand>
</feature>
<evidence type="ECO:0000256" key="7">
    <source>
        <dbReference type="ARBA" id="ARBA00029554"/>
    </source>
</evidence>
<feature type="binding site" evidence="8">
    <location>
        <begin position="19"/>
        <end position="26"/>
    </location>
    <ligand>
        <name>GTP</name>
        <dbReference type="ChEBI" id="CHEBI:37565"/>
    </ligand>
</feature>
<keyword evidence="8" id="KW-0479">Metal-binding</keyword>
<evidence type="ECO:0000259" key="9">
    <source>
        <dbReference type="PROSITE" id="PS51722"/>
    </source>
</evidence>
<gene>
    <name evidence="8 10" type="primary">tuf</name>
    <name evidence="10" type="ORF">ACFOZ4_06315</name>
</gene>
<dbReference type="Pfam" id="PF00009">
    <property type="entry name" value="GTP_EFTU"/>
    <property type="match status" value="1"/>
</dbReference>
<keyword evidence="6 8" id="KW-0342">GTP-binding</keyword>
<evidence type="ECO:0000256" key="1">
    <source>
        <dbReference type="ARBA" id="ARBA00022741"/>
    </source>
</evidence>
<evidence type="ECO:0000256" key="3">
    <source>
        <dbReference type="ARBA" id="ARBA00022801"/>
    </source>
</evidence>
<dbReference type="NCBIfam" id="TIGR00485">
    <property type="entry name" value="EF-Tu"/>
    <property type="match status" value="1"/>
</dbReference>
<accession>A0ABV8LK86</accession>
<keyword evidence="8" id="KW-0963">Cytoplasm</keyword>
<dbReference type="Pfam" id="PF03144">
    <property type="entry name" value="GTP_EFTU_D2"/>
    <property type="match status" value="1"/>
</dbReference>
<dbReference type="HAMAP" id="MF_00118_B">
    <property type="entry name" value="EF_Tu_B"/>
    <property type="match status" value="1"/>
</dbReference>
<dbReference type="NCBIfam" id="NF009373">
    <property type="entry name" value="PRK12736.1"/>
    <property type="match status" value="1"/>
</dbReference>
<dbReference type="InterPro" id="IPR050055">
    <property type="entry name" value="EF-Tu_GTPase"/>
</dbReference>
<evidence type="ECO:0000256" key="4">
    <source>
        <dbReference type="ARBA" id="ARBA00022842"/>
    </source>
</evidence>
<evidence type="ECO:0000256" key="2">
    <source>
        <dbReference type="ARBA" id="ARBA00022768"/>
    </source>
</evidence>
<evidence type="ECO:0000256" key="8">
    <source>
        <dbReference type="HAMAP-Rule" id="MF_00118"/>
    </source>
</evidence>
<dbReference type="InterPro" id="IPR031157">
    <property type="entry name" value="G_TR_CS"/>
</dbReference>
<organism evidence="10 11">
    <name type="scientific">Hamadaea flava</name>
    <dbReference type="NCBI Taxonomy" id="1742688"/>
    <lineage>
        <taxon>Bacteria</taxon>
        <taxon>Bacillati</taxon>
        <taxon>Actinomycetota</taxon>
        <taxon>Actinomycetes</taxon>
        <taxon>Micromonosporales</taxon>
        <taxon>Micromonosporaceae</taxon>
        <taxon>Hamadaea</taxon>
    </lineage>
</organism>
<dbReference type="RefSeq" id="WP_253758323.1">
    <property type="nucleotide sequence ID" value="NZ_JAMZDZ010000001.1"/>
</dbReference>
<dbReference type="SUPFAM" id="SSF50447">
    <property type="entry name" value="Translation proteins"/>
    <property type="match status" value="1"/>
</dbReference>
<dbReference type="InterPro" id="IPR000795">
    <property type="entry name" value="T_Tr_GTP-bd_dom"/>
</dbReference>
<sequence>MAKAKFERTKPHVNIGTIGHIDHGKTTLTAAITKVLHDKYPDLNPYTPFDEIDKAPEEKARGITISIAHVEYQTESRHYAHVDCPGHADYIKNMITGAAQMDGAILVVAATDGPMPQTKEHVLLARQVGVPYIVVALNKADMVDDAELLDLVELEVRELLSTYEFPGDDVPVVRVSALKALEGDAEWTQALLGLMDAVDTAIPQPERETEKPFLMPVEDVFTITGRGTVVTGRVERGVLLPNEDVEIIGIKDKALKTKVTAIEMFRKTLDDARAGENVGLLLRGIKREEVERGMVVIKPGTTTPHTEFEATVYILSKEEGGRHTPFFQNYRPQFYFRTTDVTGVVTLPEGTEMVMPGDTTNMTVKLIQPIAMEESLRFAIREGGRTVGAGRVTKILK</sequence>
<comment type="subunit">
    <text evidence="8">Monomer.</text>
</comment>
<comment type="subcellular location">
    <subcellularLocation>
        <location evidence="8">Cytoplasm</location>
    </subcellularLocation>
</comment>
<dbReference type="PROSITE" id="PS00301">
    <property type="entry name" value="G_TR_1"/>
    <property type="match status" value="1"/>
</dbReference>
<keyword evidence="2 8" id="KW-0251">Elongation factor</keyword>
<dbReference type="PROSITE" id="PS51722">
    <property type="entry name" value="G_TR_2"/>
    <property type="match status" value="1"/>
</dbReference>
<keyword evidence="5 8" id="KW-0648">Protein biosynthesis</keyword>
<reference evidence="11" key="1">
    <citation type="journal article" date="2019" name="Int. J. Syst. Evol. Microbiol.">
        <title>The Global Catalogue of Microorganisms (GCM) 10K type strain sequencing project: providing services to taxonomists for standard genome sequencing and annotation.</title>
        <authorList>
            <consortium name="The Broad Institute Genomics Platform"/>
            <consortium name="The Broad Institute Genome Sequencing Center for Infectious Disease"/>
            <person name="Wu L."/>
            <person name="Ma J."/>
        </authorList>
    </citation>
    <scope>NUCLEOTIDE SEQUENCE [LARGE SCALE GENOMIC DNA]</scope>
    <source>
        <strain evidence="11">CGMCC 4.7289</strain>
    </source>
</reference>
<dbReference type="Gene3D" id="3.40.50.300">
    <property type="entry name" value="P-loop containing nucleotide triphosphate hydrolases"/>
    <property type="match status" value="1"/>
</dbReference>
<dbReference type="InterPro" id="IPR004541">
    <property type="entry name" value="Transl_elong_EFTu/EF1A_bac/org"/>
</dbReference>
<dbReference type="SUPFAM" id="SSF52540">
    <property type="entry name" value="P-loop containing nucleoside triphosphate hydrolases"/>
    <property type="match status" value="1"/>
</dbReference>
<evidence type="ECO:0000256" key="6">
    <source>
        <dbReference type="ARBA" id="ARBA00023134"/>
    </source>
</evidence>
<evidence type="ECO:0000256" key="5">
    <source>
        <dbReference type="ARBA" id="ARBA00022917"/>
    </source>
</evidence>
<dbReference type="InterPro" id="IPR033720">
    <property type="entry name" value="EFTU_2"/>
</dbReference>
<comment type="function">
    <text evidence="8">GTP hydrolase that promotes the GTP-dependent binding of aminoacyl-tRNA to the A-site of ribosomes during protein biosynthesis.</text>
</comment>
<dbReference type="PANTHER" id="PTHR43721">
    <property type="entry name" value="ELONGATION FACTOR TU-RELATED"/>
    <property type="match status" value="1"/>
</dbReference>
<dbReference type="SUPFAM" id="SSF50465">
    <property type="entry name" value="EF-Tu/eEF-1alpha/eIF2-gamma C-terminal domain"/>
    <property type="match status" value="1"/>
</dbReference>
<dbReference type="GO" id="GO:0003746">
    <property type="term" value="F:translation elongation factor activity"/>
    <property type="evidence" value="ECO:0007669"/>
    <property type="project" value="UniProtKB-KW"/>
</dbReference>
<dbReference type="InterPro" id="IPR004160">
    <property type="entry name" value="Transl_elong_EFTu/EF1A_C"/>
</dbReference>
<dbReference type="Gene3D" id="2.40.30.10">
    <property type="entry name" value="Translation factors"/>
    <property type="match status" value="2"/>
</dbReference>
<dbReference type="CDD" id="cd03707">
    <property type="entry name" value="EFTU_III"/>
    <property type="match status" value="1"/>
</dbReference>
<dbReference type="Pfam" id="PF03143">
    <property type="entry name" value="GTP_EFTU_D3"/>
    <property type="match status" value="1"/>
</dbReference>